<dbReference type="PANTHER" id="PTHR11228:SF7">
    <property type="entry name" value="PQQA PEPTIDE CYCLASE"/>
    <property type="match status" value="1"/>
</dbReference>
<dbReference type="SUPFAM" id="SSF102114">
    <property type="entry name" value="Radical SAM enzymes"/>
    <property type="match status" value="1"/>
</dbReference>
<dbReference type="Pfam" id="PF04055">
    <property type="entry name" value="Radical_SAM"/>
    <property type="match status" value="1"/>
</dbReference>
<evidence type="ECO:0000256" key="1">
    <source>
        <dbReference type="ARBA" id="ARBA00022691"/>
    </source>
</evidence>
<sequence>MIPFVKKKNLSLHLNCDEGILYYDNKVNYNNNFKINNIKLAPIMAAYLLQCNGKLSHEDIMKKLEIPFAILGDKIFEELNKAKIIEGEDRFNYSNEIVVTGDFQSYSPVHVSVEITDYCNFQCKHCYVDASPMERKVVEYDKLIKLFKILKENGVKVVELTGGECTTHPQFKEILNFCCTNFNLVSIISNGYLIGKYKELADFIGDFKNAVVQISIDGMEKFHNYFRNKKDSFKYACKAIEYLKKKNTIVRVASAISEENIEDIVSLYKLCKKLNVDSWATTTIEDFGRGSDLYSDKFGSYVNNELKKVLKPYSNDKIFNYKIENLKAFVKNKEVNCGGGWKSFAINATSGEVRTCLFLNKYNSIGNIYKDNYKEIFNEKKTKAFKQAPSPMIELDECKECFYNKECNGCFAKAFKIAKEKNPNCLWKKKYFSKL</sequence>
<dbReference type="GO" id="GO:0046872">
    <property type="term" value="F:metal ion binding"/>
    <property type="evidence" value="ECO:0007669"/>
    <property type="project" value="UniProtKB-KW"/>
</dbReference>
<dbReference type="SFLD" id="SFLDS00029">
    <property type="entry name" value="Radical_SAM"/>
    <property type="match status" value="1"/>
</dbReference>
<name>A0A6I1MRE5_9CLOT</name>
<evidence type="ECO:0000259" key="5">
    <source>
        <dbReference type="PROSITE" id="PS51918"/>
    </source>
</evidence>
<proteinExistence type="predicted"/>
<evidence type="ECO:0000313" key="6">
    <source>
        <dbReference type="EMBL" id="MPQ45048.1"/>
    </source>
</evidence>
<dbReference type="SFLD" id="SFLDG01386">
    <property type="entry name" value="main_SPASM_domain-containing"/>
    <property type="match status" value="1"/>
</dbReference>
<evidence type="ECO:0000256" key="4">
    <source>
        <dbReference type="ARBA" id="ARBA00023014"/>
    </source>
</evidence>
<dbReference type="GO" id="GO:0051536">
    <property type="term" value="F:iron-sulfur cluster binding"/>
    <property type="evidence" value="ECO:0007669"/>
    <property type="project" value="UniProtKB-KW"/>
</dbReference>
<feature type="domain" description="Radical SAM core" evidence="5">
    <location>
        <begin position="105"/>
        <end position="316"/>
    </location>
</feature>
<protein>
    <submittedName>
        <fullName evidence="6">Radical SAM protein</fullName>
    </submittedName>
</protein>
<dbReference type="RefSeq" id="WP_152892022.1">
    <property type="nucleotide sequence ID" value="NZ_WHJC01000412.1"/>
</dbReference>
<evidence type="ECO:0000313" key="7">
    <source>
        <dbReference type="Proteomes" id="UP000430345"/>
    </source>
</evidence>
<accession>A0A6I1MRE5</accession>
<dbReference type="InterPro" id="IPR007197">
    <property type="entry name" value="rSAM"/>
</dbReference>
<dbReference type="GO" id="GO:0003824">
    <property type="term" value="F:catalytic activity"/>
    <property type="evidence" value="ECO:0007669"/>
    <property type="project" value="InterPro"/>
</dbReference>
<dbReference type="Proteomes" id="UP000430345">
    <property type="component" value="Unassembled WGS sequence"/>
</dbReference>
<dbReference type="InterPro" id="IPR006638">
    <property type="entry name" value="Elp3/MiaA/NifB-like_rSAM"/>
</dbReference>
<reference evidence="6 7" key="1">
    <citation type="submission" date="2019-10" db="EMBL/GenBank/DDBJ databases">
        <title>The Genome Sequence of Clostridium tarantellae Isolated from Fish Brain.</title>
        <authorList>
            <person name="Bano L."/>
            <person name="Kiel M."/>
            <person name="Sales G."/>
            <person name="Doxey A.C."/>
            <person name="Mansfield M.J."/>
            <person name="Schiavone M."/>
            <person name="Rossetto O."/>
            <person name="Pirazzini M."/>
            <person name="Dobrindt U."/>
            <person name="Montecucco C."/>
        </authorList>
    </citation>
    <scope>NUCLEOTIDE SEQUENCE [LARGE SCALE GENOMIC DNA]</scope>
    <source>
        <strain evidence="6 7">DSM 3997</strain>
    </source>
</reference>
<dbReference type="OrthoDB" id="7021155at2"/>
<dbReference type="Gene3D" id="3.20.20.70">
    <property type="entry name" value="Aldolase class I"/>
    <property type="match status" value="1"/>
</dbReference>
<dbReference type="PANTHER" id="PTHR11228">
    <property type="entry name" value="RADICAL SAM DOMAIN PROTEIN"/>
    <property type="match status" value="1"/>
</dbReference>
<dbReference type="AlphaFoldDB" id="A0A6I1MRE5"/>
<evidence type="ECO:0000256" key="3">
    <source>
        <dbReference type="ARBA" id="ARBA00023004"/>
    </source>
</evidence>
<keyword evidence="4" id="KW-0411">Iron-sulfur</keyword>
<dbReference type="SFLD" id="SFLDG01067">
    <property type="entry name" value="SPASM/twitch_domain_containing"/>
    <property type="match status" value="1"/>
</dbReference>
<dbReference type="NCBIfam" id="TIGR04085">
    <property type="entry name" value="rSAM_more_4Fe4S"/>
    <property type="match status" value="1"/>
</dbReference>
<dbReference type="Pfam" id="PF13186">
    <property type="entry name" value="SPASM"/>
    <property type="match status" value="1"/>
</dbReference>
<dbReference type="InterPro" id="IPR023885">
    <property type="entry name" value="4Fe4S-binding_SPASM_dom"/>
</dbReference>
<dbReference type="PROSITE" id="PS51918">
    <property type="entry name" value="RADICAL_SAM"/>
    <property type="match status" value="1"/>
</dbReference>
<dbReference type="SMART" id="SM00729">
    <property type="entry name" value="Elp3"/>
    <property type="match status" value="1"/>
</dbReference>
<dbReference type="InterPro" id="IPR013785">
    <property type="entry name" value="Aldolase_TIM"/>
</dbReference>
<keyword evidence="1" id="KW-0949">S-adenosyl-L-methionine</keyword>
<keyword evidence="7" id="KW-1185">Reference proteome</keyword>
<keyword evidence="3" id="KW-0408">Iron</keyword>
<dbReference type="CDD" id="cd01335">
    <property type="entry name" value="Radical_SAM"/>
    <property type="match status" value="1"/>
</dbReference>
<dbReference type="InterPro" id="IPR058240">
    <property type="entry name" value="rSAM_sf"/>
</dbReference>
<dbReference type="InterPro" id="IPR050377">
    <property type="entry name" value="Radical_SAM_PqqE_MftC-like"/>
</dbReference>
<keyword evidence="2" id="KW-0479">Metal-binding</keyword>
<comment type="caution">
    <text evidence="6">The sequence shown here is derived from an EMBL/GenBank/DDBJ whole genome shotgun (WGS) entry which is preliminary data.</text>
</comment>
<evidence type="ECO:0000256" key="2">
    <source>
        <dbReference type="ARBA" id="ARBA00022723"/>
    </source>
</evidence>
<dbReference type="EMBL" id="WHJC01000412">
    <property type="protein sequence ID" value="MPQ45048.1"/>
    <property type="molecule type" value="Genomic_DNA"/>
</dbReference>
<gene>
    <name evidence="6" type="ORF">GBZ86_15095</name>
</gene>
<organism evidence="6 7">
    <name type="scientific">Clostridium tarantellae</name>
    <dbReference type="NCBI Taxonomy" id="39493"/>
    <lineage>
        <taxon>Bacteria</taxon>
        <taxon>Bacillati</taxon>
        <taxon>Bacillota</taxon>
        <taxon>Clostridia</taxon>
        <taxon>Eubacteriales</taxon>
        <taxon>Clostridiaceae</taxon>
        <taxon>Clostridium</taxon>
    </lineage>
</organism>